<evidence type="ECO:0000259" key="1">
    <source>
        <dbReference type="Pfam" id="PF21130"/>
    </source>
</evidence>
<reference evidence="2 3" key="1">
    <citation type="journal article" date="2023" name="Ecotoxicol. Environ. Saf.">
        <title>Mercury remediation potential of mercury-resistant strain Rheinheimera metallidurans sp. nov. isolated from a municipal waste dumping site.</title>
        <authorList>
            <person name="Yadav V."/>
            <person name="Manjhi A."/>
            <person name="Vadakedath N."/>
        </authorList>
    </citation>
    <scope>NUCLEOTIDE SEQUENCE [LARGE SCALE GENOMIC DNA]</scope>
    <source>
        <strain evidence="2 3">E-49</strain>
    </source>
</reference>
<dbReference type="Pfam" id="PF21130">
    <property type="entry name" value="YgfZ_barrel"/>
    <property type="match status" value="1"/>
</dbReference>
<evidence type="ECO:0000313" key="2">
    <source>
        <dbReference type="EMBL" id="MEH8016178.1"/>
    </source>
</evidence>
<dbReference type="PANTHER" id="PTHR22602">
    <property type="entry name" value="TRANSFERASE CAF17, MITOCHONDRIAL-RELATED"/>
    <property type="match status" value="1"/>
</dbReference>
<organism evidence="2 3">
    <name type="scientific">Rheinheimera muenzenbergensis</name>
    <dbReference type="NCBI Taxonomy" id="1193628"/>
    <lineage>
        <taxon>Bacteria</taxon>
        <taxon>Pseudomonadati</taxon>
        <taxon>Pseudomonadota</taxon>
        <taxon>Gammaproteobacteria</taxon>
        <taxon>Chromatiales</taxon>
        <taxon>Chromatiaceae</taxon>
        <taxon>Rheinheimera</taxon>
    </lineage>
</organism>
<dbReference type="InterPro" id="IPR029043">
    <property type="entry name" value="GcvT/YgfZ_C"/>
</dbReference>
<dbReference type="SUPFAM" id="SSF101790">
    <property type="entry name" value="Aminomethyltransferase beta-barrel domain"/>
    <property type="match status" value="1"/>
</dbReference>
<gene>
    <name evidence="2" type="primary">ygfZ</name>
    <name evidence="2" type="ORF">MN202_02935</name>
</gene>
<dbReference type="InterPro" id="IPR048451">
    <property type="entry name" value="YgfZ_barrel"/>
</dbReference>
<dbReference type="Gene3D" id="2.40.30.160">
    <property type="match status" value="1"/>
</dbReference>
<dbReference type="EMBL" id="JALAAR010000002">
    <property type="protein sequence ID" value="MEH8016178.1"/>
    <property type="molecule type" value="Genomic_DNA"/>
</dbReference>
<dbReference type="Gene3D" id="3.30.70.1630">
    <property type="match status" value="1"/>
</dbReference>
<dbReference type="NCBIfam" id="NF007110">
    <property type="entry name" value="PRK09559.1"/>
    <property type="match status" value="1"/>
</dbReference>
<feature type="domain" description="tRNA-modifying protein YgfZ-like beta-barrel" evidence="1">
    <location>
        <begin position="265"/>
        <end position="331"/>
    </location>
</feature>
<dbReference type="SUPFAM" id="SSF103025">
    <property type="entry name" value="Folate-binding domain"/>
    <property type="match status" value="1"/>
</dbReference>
<sequence length="346" mass="37773">MLLSPNDSAIDLQRDTDITTMHTSWLTAEHYAALSSQPSGAFISPLPAFDCLTLSGVDNRKYLQGQTTCDVNSLTEDNFLHGAHCDAKGKMWSQFYLLADADKLIAIAFRDEMAASYAQWKKFGVFSKVSFEPGQAHFAVFGIGGPNVSPLLQQLGFTFDSSTISAGQLYRHGSYRLLALSAGHLLLLTSLDDAKALMQQPLPFAAPTVWLAQHIQQGFSYLEQALIGELVPQMLNLQALDAISFTKGCYIGQETVARLKYRGGNKRAAYILSAQTDESPVAGSAIEIQLGENWRRTGQVVNAANINNQLWLIAVLPNDTTAADTLRLSSDSAPLLRIEPLPYSLN</sequence>
<keyword evidence="3" id="KW-1185">Reference proteome</keyword>
<dbReference type="RefSeq" id="WP_335734594.1">
    <property type="nucleotide sequence ID" value="NZ_JALAAR010000002.1"/>
</dbReference>
<dbReference type="Gene3D" id="3.30.70.1400">
    <property type="entry name" value="Aminomethyltransferase beta-barrel domains"/>
    <property type="match status" value="1"/>
</dbReference>
<dbReference type="InterPro" id="IPR045179">
    <property type="entry name" value="YgfZ/GcvT"/>
</dbReference>
<dbReference type="PANTHER" id="PTHR22602:SF0">
    <property type="entry name" value="TRANSFERASE CAF17, MITOCHONDRIAL-RELATED"/>
    <property type="match status" value="1"/>
</dbReference>
<comment type="caution">
    <text evidence="2">The sequence shown here is derived from an EMBL/GenBank/DDBJ whole genome shotgun (WGS) entry which is preliminary data.</text>
</comment>
<protein>
    <submittedName>
        <fullName evidence="2">tRNA-modifying protein YgfZ</fullName>
    </submittedName>
</protein>
<dbReference type="Proteomes" id="UP001375382">
    <property type="component" value="Unassembled WGS sequence"/>
</dbReference>
<proteinExistence type="predicted"/>
<dbReference type="InterPro" id="IPR017703">
    <property type="entry name" value="YgfZ/GCV_T_CS"/>
</dbReference>
<evidence type="ECO:0000313" key="3">
    <source>
        <dbReference type="Proteomes" id="UP001375382"/>
    </source>
</evidence>
<name>A0ABU8C3E4_9GAMM</name>
<accession>A0ABU8C3E4</accession>
<dbReference type="NCBIfam" id="TIGR03317">
    <property type="entry name" value="ygfZ_signature"/>
    <property type="match status" value="1"/>
</dbReference>